<protein>
    <recommendedName>
        <fullName evidence="9">23S rRNA (uracil(1939)-C(5))-methyltransferase RlmD</fullName>
        <ecNumber evidence="9">2.1.1.190</ecNumber>
    </recommendedName>
    <alternativeName>
        <fullName evidence="9">23S rRNA(m5U1939)-methyltransferase</fullName>
    </alternativeName>
</protein>
<keyword evidence="5 9" id="KW-0949">S-adenosyl-L-methionine</keyword>
<dbReference type="PANTHER" id="PTHR11061:SF49">
    <property type="entry name" value="23S RRNA (URACIL(1939)-C(5))-METHYLTRANSFERASE RLMD"/>
    <property type="match status" value="1"/>
</dbReference>
<feature type="binding site" evidence="9">
    <location>
        <position position="340"/>
    </location>
    <ligand>
        <name>S-adenosyl-L-methionine</name>
        <dbReference type="ChEBI" id="CHEBI:59789"/>
    </ligand>
</feature>
<dbReference type="InterPro" id="IPR001566">
    <property type="entry name" value="23S_rRNA_MeTrfase_RlmD"/>
</dbReference>
<dbReference type="PROSITE" id="PS51687">
    <property type="entry name" value="SAM_MT_RNA_M5U"/>
    <property type="match status" value="1"/>
</dbReference>
<dbReference type="InterPro" id="IPR010280">
    <property type="entry name" value="U5_MeTrfase_fam"/>
</dbReference>
<dbReference type="AlphaFoldDB" id="G4CKC3"/>
<keyword evidence="7 9" id="KW-0408">Iron</keyword>
<feature type="binding site" evidence="9">
    <location>
        <position position="153"/>
    </location>
    <ligand>
        <name>[4Fe-4S] cluster</name>
        <dbReference type="ChEBI" id="CHEBI:49883"/>
    </ligand>
</feature>
<evidence type="ECO:0000256" key="6">
    <source>
        <dbReference type="ARBA" id="ARBA00022723"/>
    </source>
</evidence>
<keyword evidence="14" id="KW-1185">Reference proteome</keyword>
<dbReference type="GO" id="GO:0003723">
    <property type="term" value="F:RNA binding"/>
    <property type="evidence" value="ECO:0007669"/>
    <property type="project" value="InterPro"/>
</dbReference>
<dbReference type="SUPFAM" id="SSF50249">
    <property type="entry name" value="Nucleic acid-binding proteins"/>
    <property type="match status" value="1"/>
</dbReference>
<dbReference type="InterPro" id="IPR012340">
    <property type="entry name" value="NA-bd_OB-fold"/>
</dbReference>
<dbReference type="InterPro" id="IPR029063">
    <property type="entry name" value="SAM-dependent_MTases_sf"/>
</dbReference>
<evidence type="ECO:0000256" key="5">
    <source>
        <dbReference type="ARBA" id="ARBA00022691"/>
    </source>
</evidence>
<dbReference type="CDD" id="cd02440">
    <property type="entry name" value="AdoMet_MTases"/>
    <property type="match status" value="1"/>
</dbReference>
<dbReference type="Pfam" id="PF01938">
    <property type="entry name" value="TRAM"/>
    <property type="match status" value="1"/>
</dbReference>
<feature type="domain" description="TRAM" evidence="12">
    <location>
        <begin position="1"/>
        <end position="53"/>
    </location>
</feature>
<dbReference type="PROSITE" id="PS50926">
    <property type="entry name" value="TRAM"/>
    <property type="match status" value="1"/>
</dbReference>
<feature type="binding site" evidence="9">
    <location>
        <position position="296"/>
    </location>
    <ligand>
        <name>S-adenosyl-L-methionine</name>
        <dbReference type="ChEBI" id="CHEBI:59789"/>
    </ligand>
</feature>
<evidence type="ECO:0000313" key="14">
    <source>
        <dbReference type="Proteomes" id="UP000003019"/>
    </source>
</evidence>
<evidence type="ECO:0000256" key="2">
    <source>
        <dbReference type="ARBA" id="ARBA00022552"/>
    </source>
</evidence>
<keyword evidence="2 9" id="KW-0698">rRNA processing</keyword>
<dbReference type="PROSITE" id="PS01230">
    <property type="entry name" value="TRMA_1"/>
    <property type="match status" value="1"/>
</dbReference>
<keyword evidence="1 9" id="KW-0004">4Fe-4S</keyword>
<feature type="binding site" evidence="9">
    <location>
        <position position="66"/>
    </location>
    <ligand>
        <name>[4Fe-4S] cluster</name>
        <dbReference type="ChEBI" id="CHEBI:49883"/>
    </ligand>
</feature>
<dbReference type="Gene3D" id="2.40.50.140">
    <property type="entry name" value="Nucleic acid-binding proteins"/>
    <property type="match status" value="1"/>
</dbReference>
<feature type="binding site" evidence="9 10">
    <location>
        <position position="262"/>
    </location>
    <ligand>
        <name>S-adenosyl-L-methionine</name>
        <dbReference type="ChEBI" id="CHEBI:59789"/>
    </ligand>
</feature>
<reference evidence="13 14" key="1">
    <citation type="submission" date="2011-05" db="EMBL/GenBank/DDBJ databases">
        <authorList>
            <person name="Muzny D."/>
            <person name="Qin X."/>
            <person name="Deng J."/>
            <person name="Jiang H."/>
            <person name="Liu Y."/>
            <person name="Qu J."/>
            <person name="Song X.-Z."/>
            <person name="Zhang L."/>
            <person name="Thornton R."/>
            <person name="Coyle M."/>
            <person name="Francisco L."/>
            <person name="Jackson L."/>
            <person name="Javaid M."/>
            <person name="Korchina V."/>
            <person name="Kovar C."/>
            <person name="Mata R."/>
            <person name="Mathew T."/>
            <person name="Ngo R."/>
            <person name="Nguyen L."/>
            <person name="Nguyen N."/>
            <person name="Okwuonu G."/>
            <person name="Ongeri F."/>
            <person name="Pham C."/>
            <person name="Simmons D."/>
            <person name="Wilczek-Boney K."/>
            <person name="Hale W."/>
            <person name="Jakkamsetti A."/>
            <person name="Pham P."/>
            <person name="Ruth R."/>
            <person name="San Lucas F."/>
            <person name="Warren J."/>
            <person name="Zhang J."/>
            <person name="Zhao Z."/>
            <person name="Zhou C."/>
            <person name="Zhu D."/>
            <person name="Lee S."/>
            <person name="Bess C."/>
            <person name="Blankenburg K."/>
            <person name="Forbes L."/>
            <person name="Fu Q."/>
            <person name="Gubbala S."/>
            <person name="Hirani K."/>
            <person name="Jayaseelan J.C."/>
            <person name="Lara F."/>
            <person name="Munidasa M."/>
            <person name="Palculict T."/>
            <person name="Patil S."/>
            <person name="Pu L.-L."/>
            <person name="Saada N."/>
            <person name="Tang L."/>
            <person name="Weissenberger G."/>
            <person name="Zhu Y."/>
            <person name="Hemphill L."/>
            <person name="Shang Y."/>
            <person name="Youmans B."/>
            <person name="Ayvaz T."/>
            <person name="Ross M."/>
            <person name="Santibanez J."/>
            <person name="Aqrawi P."/>
            <person name="Gross S."/>
            <person name="Joshi V."/>
            <person name="Fowler G."/>
            <person name="Nazareth L."/>
            <person name="Reid J."/>
            <person name="Worley K."/>
            <person name="Petrosino J."/>
            <person name="Highlander S."/>
            <person name="Gibbs R."/>
        </authorList>
    </citation>
    <scope>NUCLEOTIDE SEQUENCE [LARGE SCALE GENOMIC DNA]</scope>
    <source>
        <strain evidence="13 14">871</strain>
    </source>
</reference>
<dbReference type="GO" id="GO:0070475">
    <property type="term" value="P:rRNA base methylation"/>
    <property type="evidence" value="ECO:0007669"/>
    <property type="project" value="TreeGrafter"/>
</dbReference>
<name>G4CKC3_9NEIS</name>
<dbReference type="HOGENOM" id="CLU_014689_8_2_4"/>
<keyword evidence="8 9" id="KW-0411">Iron-sulfur</keyword>
<dbReference type="Gene3D" id="3.40.50.150">
    <property type="entry name" value="Vaccinia Virus protein VP39"/>
    <property type="match status" value="1"/>
</dbReference>
<feature type="binding site" evidence="9">
    <location>
        <position position="75"/>
    </location>
    <ligand>
        <name>[4Fe-4S] cluster</name>
        <dbReference type="ChEBI" id="CHEBI:49883"/>
    </ligand>
</feature>
<dbReference type="NCBIfam" id="NF009639">
    <property type="entry name" value="PRK13168.1"/>
    <property type="match status" value="1"/>
</dbReference>
<evidence type="ECO:0000313" key="13">
    <source>
        <dbReference type="EMBL" id="EGY51714.1"/>
    </source>
</evidence>
<dbReference type="InterPro" id="IPR030390">
    <property type="entry name" value="MeTrfase_TrmA_AS"/>
</dbReference>
<feature type="binding site" evidence="9">
    <location>
        <position position="72"/>
    </location>
    <ligand>
        <name>[4Fe-4S] cluster</name>
        <dbReference type="ChEBI" id="CHEBI:49883"/>
    </ligand>
</feature>
<keyword evidence="3 9" id="KW-0489">Methyltransferase</keyword>
<evidence type="ECO:0000256" key="8">
    <source>
        <dbReference type="ARBA" id="ARBA00023014"/>
    </source>
</evidence>
<accession>G4CKC3</accession>
<feature type="binding site" evidence="9 10">
    <location>
        <position position="361"/>
    </location>
    <ligand>
        <name>S-adenosyl-L-methionine</name>
        <dbReference type="ChEBI" id="CHEBI:59789"/>
    </ligand>
</feature>
<dbReference type="InterPro" id="IPR002792">
    <property type="entry name" value="TRAM_dom"/>
</dbReference>
<keyword evidence="4 9" id="KW-0808">Transferase</keyword>
<comment type="catalytic activity">
    <reaction evidence="9">
        <text>uridine(1939) in 23S rRNA + S-adenosyl-L-methionine = 5-methyluridine(1939) in 23S rRNA + S-adenosyl-L-homocysteine + H(+)</text>
        <dbReference type="Rhea" id="RHEA:42908"/>
        <dbReference type="Rhea" id="RHEA-COMP:10278"/>
        <dbReference type="Rhea" id="RHEA-COMP:10279"/>
        <dbReference type="ChEBI" id="CHEBI:15378"/>
        <dbReference type="ChEBI" id="CHEBI:57856"/>
        <dbReference type="ChEBI" id="CHEBI:59789"/>
        <dbReference type="ChEBI" id="CHEBI:65315"/>
        <dbReference type="ChEBI" id="CHEBI:74447"/>
        <dbReference type="EC" id="2.1.1.190"/>
    </reaction>
</comment>
<dbReference type="GO" id="GO:0051539">
    <property type="term" value="F:4 iron, 4 sulfur cluster binding"/>
    <property type="evidence" value="ECO:0007669"/>
    <property type="project" value="UniProtKB-KW"/>
</dbReference>
<keyword evidence="6 9" id="KW-0479">Metal-binding</keyword>
<comment type="similarity">
    <text evidence="9">Belongs to the class I-like SAM-binding methyltransferase superfamily. RNA M5U methyltransferase family. RlmD subfamily.</text>
</comment>
<evidence type="ECO:0000259" key="12">
    <source>
        <dbReference type="PROSITE" id="PS50926"/>
    </source>
</evidence>
<dbReference type="Pfam" id="PF05958">
    <property type="entry name" value="tRNA_U5-meth_tr"/>
    <property type="match status" value="1"/>
</dbReference>
<sequence>MNIATIQGIDHEGRGIARVDGKAVFIEGALPQETVSYRLTRSKKHFDEAEMLAVLQPSPHRISPRCRHYRTCGGCSWQHVRSDVQVAYKQRILEEQLQRLSNIQPQQYLPAIYGRSWGYRQRARLSVAYPAGGKAVFGFQSRHSHRIVDIQECPVLSPRLAEQLGSVRRLLNEVGGAGADIGAVELHQGEEACALTLHGRRFPPPVLAVLRKQAAAWSRQGWQLYLQTGRQAEPLLPAEAGLFYRLPEYGLTLPYRPGDFTQINAETNALMVRRALALLAPQAGERIADLFCGLGNFSLPIAACGAETVGMEGAAALTERAEANARLNGLAGRTRFVHTDLFDTTPQTVAEWGRFDKMLLDPPRSGAYAVVQALHAPYLPKRIVYVSCNPATFARDAAVLVQKGYRFRSAGIINLFAQTAHVETVACFDWGE</sequence>
<dbReference type="EC" id="2.1.1.190" evidence="9"/>
<comment type="function">
    <text evidence="9">Catalyzes the formation of 5-methyl-uridine at position 1939 (m5U1939) in 23S rRNA.</text>
</comment>
<evidence type="ECO:0000256" key="11">
    <source>
        <dbReference type="PROSITE-ProRule" id="PRU10015"/>
    </source>
</evidence>
<evidence type="ECO:0000256" key="4">
    <source>
        <dbReference type="ARBA" id="ARBA00022679"/>
    </source>
</evidence>
<feature type="binding site" evidence="9 10">
    <location>
        <position position="291"/>
    </location>
    <ligand>
        <name>S-adenosyl-L-methionine</name>
        <dbReference type="ChEBI" id="CHEBI:59789"/>
    </ligand>
</feature>
<gene>
    <name evidence="13" type="primary">rumA</name>
    <name evidence="9" type="synonym">rlmD</name>
    <name evidence="13" type="ORF">HMPREF9371_2063</name>
</gene>
<proteinExistence type="inferred from homology"/>
<dbReference type="EMBL" id="AGAY01000071">
    <property type="protein sequence ID" value="EGY51714.1"/>
    <property type="molecule type" value="Genomic_DNA"/>
</dbReference>
<evidence type="ECO:0000256" key="3">
    <source>
        <dbReference type="ARBA" id="ARBA00022603"/>
    </source>
</evidence>
<organism evidence="13 14">
    <name type="scientific">Neisseria shayeganii 871</name>
    <dbReference type="NCBI Taxonomy" id="1032488"/>
    <lineage>
        <taxon>Bacteria</taxon>
        <taxon>Pseudomonadati</taxon>
        <taxon>Pseudomonadota</taxon>
        <taxon>Betaproteobacteria</taxon>
        <taxon>Neisseriales</taxon>
        <taxon>Neisseriaceae</taxon>
        <taxon>Neisseria</taxon>
    </lineage>
</organism>
<dbReference type="GO" id="GO:0005506">
    <property type="term" value="F:iron ion binding"/>
    <property type="evidence" value="ECO:0007669"/>
    <property type="project" value="UniProtKB-UniRule"/>
</dbReference>
<dbReference type="Gene3D" id="2.40.50.1070">
    <property type="match status" value="1"/>
</dbReference>
<feature type="active site" description="Nucleophile" evidence="9 10">
    <location>
        <position position="388"/>
    </location>
</feature>
<dbReference type="SUPFAM" id="SSF53335">
    <property type="entry name" value="S-adenosyl-L-methionine-dependent methyltransferases"/>
    <property type="match status" value="1"/>
</dbReference>
<dbReference type="GO" id="GO:0070041">
    <property type="term" value="F:rRNA (uridine-C5-)-methyltransferase activity"/>
    <property type="evidence" value="ECO:0007669"/>
    <property type="project" value="UniProtKB-UniRule"/>
</dbReference>
<evidence type="ECO:0000256" key="1">
    <source>
        <dbReference type="ARBA" id="ARBA00022485"/>
    </source>
</evidence>
<evidence type="ECO:0000256" key="9">
    <source>
        <dbReference type="HAMAP-Rule" id="MF_01010"/>
    </source>
</evidence>
<dbReference type="RefSeq" id="WP_009119749.1">
    <property type="nucleotide sequence ID" value="NZ_JH164926.1"/>
</dbReference>
<dbReference type="OrthoDB" id="9804590at2"/>
<comment type="caution">
    <text evidence="13">The sequence shown here is derived from an EMBL/GenBank/DDBJ whole genome shotgun (WGS) entry which is preliminary data.</text>
</comment>
<feature type="binding site" evidence="9 10">
    <location>
        <position position="312"/>
    </location>
    <ligand>
        <name>S-adenosyl-L-methionine</name>
        <dbReference type="ChEBI" id="CHEBI:59789"/>
    </ligand>
</feature>
<dbReference type="Proteomes" id="UP000003019">
    <property type="component" value="Unassembled WGS sequence"/>
</dbReference>
<evidence type="ECO:0000256" key="10">
    <source>
        <dbReference type="PROSITE-ProRule" id="PRU01024"/>
    </source>
</evidence>
<evidence type="ECO:0000256" key="7">
    <source>
        <dbReference type="ARBA" id="ARBA00023004"/>
    </source>
</evidence>
<dbReference type="HAMAP" id="MF_01010">
    <property type="entry name" value="23SrRNA_methyltr_RlmD"/>
    <property type="match status" value="1"/>
</dbReference>
<dbReference type="PANTHER" id="PTHR11061">
    <property type="entry name" value="RNA M5U METHYLTRANSFERASE"/>
    <property type="match status" value="1"/>
</dbReference>
<dbReference type="PATRIC" id="fig|1032488.3.peg.1957"/>
<dbReference type="FunFam" id="2.40.50.140:FF:000097">
    <property type="entry name" value="23S rRNA (uracil(1939)-C(5))-methyltransferase RlmD"/>
    <property type="match status" value="1"/>
</dbReference>
<dbReference type="STRING" id="1032488.HMPREF9371_2063"/>
<feature type="active site" evidence="11">
    <location>
        <position position="388"/>
    </location>
</feature>